<evidence type="ECO:0000313" key="7">
    <source>
        <dbReference type="Proteomes" id="UP000297280"/>
    </source>
</evidence>
<dbReference type="GO" id="GO:0005524">
    <property type="term" value="F:ATP binding"/>
    <property type="evidence" value="ECO:0007669"/>
    <property type="project" value="InterPro"/>
</dbReference>
<dbReference type="InterPro" id="IPR027417">
    <property type="entry name" value="P-loop_NTPase"/>
</dbReference>
<dbReference type="InterPro" id="IPR036640">
    <property type="entry name" value="ABC1_TM_sf"/>
</dbReference>
<dbReference type="Proteomes" id="UP000297280">
    <property type="component" value="Unassembled WGS sequence"/>
</dbReference>
<dbReference type="AlphaFoldDB" id="A0A4Z1KEM9"/>
<dbReference type="STRING" id="87229.A0A4Z1KEM9"/>
<gene>
    <name evidence="6" type="ORF">BPOR_0482g00080</name>
</gene>
<dbReference type="Pfam" id="PF00005">
    <property type="entry name" value="ABC_tran"/>
    <property type="match status" value="1"/>
</dbReference>
<evidence type="ECO:0000256" key="1">
    <source>
        <dbReference type="ARBA" id="ARBA00004141"/>
    </source>
</evidence>
<comment type="subcellular location">
    <subcellularLocation>
        <location evidence="1">Membrane</location>
        <topology evidence="1">Multi-pass membrane protein</topology>
    </subcellularLocation>
</comment>
<dbReference type="PANTHER" id="PTHR24221:SF641">
    <property type="entry name" value="ABC MULTIDRUG TRANSPORTER MDR4"/>
    <property type="match status" value="1"/>
</dbReference>
<evidence type="ECO:0000256" key="3">
    <source>
        <dbReference type="ARBA" id="ARBA00022989"/>
    </source>
</evidence>
<dbReference type="PANTHER" id="PTHR24221">
    <property type="entry name" value="ATP-BINDING CASSETTE SUB-FAMILY B"/>
    <property type="match status" value="1"/>
</dbReference>
<dbReference type="InterPro" id="IPR003439">
    <property type="entry name" value="ABC_transporter-like_ATP-bd"/>
</dbReference>
<dbReference type="Gene3D" id="3.40.50.300">
    <property type="entry name" value="P-loop containing nucleotide triphosphate hydrolases"/>
    <property type="match status" value="1"/>
</dbReference>
<keyword evidence="3" id="KW-1133">Transmembrane helix</keyword>
<keyword evidence="2" id="KW-0812">Transmembrane</keyword>
<evidence type="ECO:0000256" key="2">
    <source>
        <dbReference type="ARBA" id="ARBA00022692"/>
    </source>
</evidence>
<dbReference type="GO" id="GO:0042626">
    <property type="term" value="F:ATPase-coupled transmembrane transporter activity"/>
    <property type="evidence" value="ECO:0007669"/>
    <property type="project" value="TreeGrafter"/>
</dbReference>
<protein>
    <recommendedName>
        <fullName evidence="5">ABC transporter domain-containing protein</fullName>
    </recommendedName>
</protein>
<evidence type="ECO:0000313" key="6">
    <source>
        <dbReference type="EMBL" id="TGO84643.1"/>
    </source>
</evidence>
<keyword evidence="7" id="KW-1185">Reference proteome</keyword>
<accession>A0A4Z1KEM9</accession>
<evidence type="ECO:0000259" key="5">
    <source>
        <dbReference type="Pfam" id="PF00005"/>
    </source>
</evidence>
<comment type="caution">
    <text evidence="6">The sequence shown here is derived from an EMBL/GenBank/DDBJ whole genome shotgun (WGS) entry which is preliminary data.</text>
</comment>
<proteinExistence type="predicted"/>
<keyword evidence="4" id="KW-0472">Membrane</keyword>
<dbReference type="EMBL" id="PQXO01000481">
    <property type="protein sequence ID" value="TGO84643.1"/>
    <property type="molecule type" value="Genomic_DNA"/>
</dbReference>
<dbReference type="Gene3D" id="1.20.1560.10">
    <property type="entry name" value="ABC transporter type 1, transmembrane domain"/>
    <property type="match status" value="1"/>
</dbReference>
<evidence type="ECO:0000256" key="4">
    <source>
        <dbReference type="ARBA" id="ARBA00023136"/>
    </source>
</evidence>
<dbReference type="SUPFAM" id="SSF52540">
    <property type="entry name" value="P-loop containing nucleoside triphosphate hydrolases"/>
    <property type="match status" value="1"/>
</dbReference>
<sequence length="182" mass="19819">MAYSMSNFVYALAYQRVGRNVVEGRYNQQQFFTVLPALLFSALCGQMFSLAPDISKASVSAARVLDLIDIEASQGMIEKQPIRSGGLAVRFNSVRFSYPTRPDIEVLKGLTINITLGTFCALVGRSGDGKSTIIALLERFYSSASGSVEIDGQDNSKIDGVAFRHDIALVPKKVSYFTAPFA</sequence>
<dbReference type="GO" id="GO:0016020">
    <property type="term" value="C:membrane"/>
    <property type="evidence" value="ECO:0007669"/>
    <property type="project" value="UniProtKB-SubCell"/>
</dbReference>
<name>A0A4Z1KEM9_9HELO</name>
<dbReference type="GO" id="GO:0016887">
    <property type="term" value="F:ATP hydrolysis activity"/>
    <property type="evidence" value="ECO:0007669"/>
    <property type="project" value="InterPro"/>
</dbReference>
<feature type="domain" description="ABC transporter" evidence="5">
    <location>
        <begin position="107"/>
        <end position="176"/>
    </location>
</feature>
<dbReference type="InterPro" id="IPR039421">
    <property type="entry name" value="Type_1_exporter"/>
</dbReference>
<reference evidence="6 7" key="1">
    <citation type="submission" date="2017-12" db="EMBL/GenBank/DDBJ databases">
        <title>Comparative genomics of Botrytis spp.</title>
        <authorList>
            <person name="Valero-Jimenez C.A."/>
            <person name="Tapia P."/>
            <person name="Veloso J."/>
            <person name="Silva-Moreno E."/>
            <person name="Staats M."/>
            <person name="Valdes J.H."/>
            <person name="Van Kan J.A.L."/>
        </authorList>
    </citation>
    <scope>NUCLEOTIDE SEQUENCE [LARGE SCALE GENOMIC DNA]</scope>
    <source>
        <strain evidence="6 7">MUCL3349</strain>
    </source>
</reference>
<organism evidence="6 7">
    <name type="scientific">Botrytis porri</name>
    <dbReference type="NCBI Taxonomy" id="87229"/>
    <lineage>
        <taxon>Eukaryota</taxon>
        <taxon>Fungi</taxon>
        <taxon>Dikarya</taxon>
        <taxon>Ascomycota</taxon>
        <taxon>Pezizomycotina</taxon>
        <taxon>Leotiomycetes</taxon>
        <taxon>Helotiales</taxon>
        <taxon>Sclerotiniaceae</taxon>
        <taxon>Botrytis</taxon>
    </lineage>
</organism>